<dbReference type="eggNOG" id="ENOG503172B">
    <property type="taxonomic scope" value="Bacteria"/>
</dbReference>
<organism evidence="2 3">
    <name type="scientific">Rhodococcus opacus</name>
    <name type="common">Nocardia opaca</name>
    <dbReference type="NCBI Taxonomy" id="37919"/>
    <lineage>
        <taxon>Bacteria</taxon>
        <taxon>Bacillati</taxon>
        <taxon>Actinomycetota</taxon>
        <taxon>Actinomycetes</taxon>
        <taxon>Mycobacteriales</taxon>
        <taxon>Nocardiaceae</taxon>
        <taxon>Rhodococcus</taxon>
    </lineage>
</organism>
<dbReference type="CDD" id="cd13225">
    <property type="entry name" value="PH-like_bacteria"/>
    <property type="match status" value="1"/>
</dbReference>
<dbReference type="PANTHER" id="PTHR35796">
    <property type="entry name" value="HYPOTHETICAL CYTOSOLIC PROTEIN"/>
    <property type="match status" value="1"/>
</dbReference>
<evidence type="ECO:0000259" key="1">
    <source>
        <dbReference type="Pfam" id="PF08000"/>
    </source>
</evidence>
<evidence type="ECO:0000313" key="3">
    <source>
        <dbReference type="Proteomes" id="UP000028488"/>
    </source>
</evidence>
<gene>
    <name evidence="2" type="ORF">EP51_34700</name>
</gene>
<dbReference type="RefSeq" id="WP_073360680.1">
    <property type="nucleotide sequence ID" value="NZ_CP008947.1"/>
</dbReference>
<dbReference type="Pfam" id="PF08000">
    <property type="entry name" value="bPH_1"/>
    <property type="match status" value="1"/>
</dbReference>
<dbReference type="PANTHER" id="PTHR35796:SF3">
    <property type="entry name" value="BHLH DOMAIN-CONTAINING PROTEIN"/>
    <property type="match status" value="1"/>
</dbReference>
<proteinExistence type="predicted"/>
<sequence>MGLMNGLMGNAGKIDPAAAHAEYSRLLGNGEQIHAAYLLVRDAFLFTNRRLILVDKQGFTGKKIEYHSVLYKSITHFAVETAGNFDLDAELKIWISGNPVPLQKQFSKSVDIYEVQAILSHFVAV</sequence>
<dbReference type="Gene3D" id="2.30.29.50">
    <property type="entry name" value="Bacterial Pleckstrin homology domain"/>
    <property type="match status" value="1"/>
</dbReference>
<dbReference type="Proteomes" id="UP000028488">
    <property type="component" value="Chromosome"/>
</dbReference>
<name>A0A076ETP9_RHOOP</name>
<feature type="domain" description="Bacterial Pleckstrin homology" evidence="1">
    <location>
        <begin position="2"/>
        <end position="122"/>
    </location>
</feature>
<evidence type="ECO:0000313" key="2">
    <source>
        <dbReference type="EMBL" id="AII09515.1"/>
    </source>
</evidence>
<dbReference type="InterPro" id="IPR037063">
    <property type="entry name" value="PHb_sf"/>
</dbReference>
<dbReference type="AlphaFoldDB" id="A0A076ETP9"/>
<accession>A0A076ETP9</accession>
<dbReference type="SUPFAM" id="SSF50729">
    <property type="entry name" value="PH domain-like"/>
    <property type="match status" value="1"/>
</dbReference>
<protein>
    <recommendedName>
        <fullName evidence="1">Bacterial Pleckstrin homology domain-containing protein</fullName>
    </recommendedName>
</protein>
<dbReference type="InterPro" id="IPR012544">
    <property type="entry name" value="PHb"/>
</dbReference>
<reference evidence="2 3" key="1">
    <citation type="submission" date="2014-07" db="EMBL/GenBank/DDBJ databases">
        <title>Genome Sequence of Rhodococcus opacus Strain R7, a Biodegrader of Mono- and Polycyclic Aromatic Hydrocarbons.</title>
        <authorList>
            <person name="Di Gennaro P."/>
            <person name="Zampolli J."/>
            <person name="Presti I."/>
            <person name="Cappelletti M."/>
            <person name="D'Ursi P."/>
            <person name="Orro A."/>
            <person name="Mezzelani A."/>
            <person name="Milanesi L."/>
        </authorList>
    </citation>
    <scope>NUCLEOTIDE SEQUENCE [LARGE SCALE GENOMIC DNA]</scope>
    <source>
        <strain evidence="2 3">R7</strain>
    </source>
</reference>
<dbReference type="EMBL" id="CP008947">
    <property type="protein sequence ID" value="AII09515.1"/>
    <property type="molecule type" value="Genomic_DNA"/>
</dbReference>